<reference evidence="1" key="2">
    <citation type="journal article" date="2015" name="Fish Shellfish Immunol.">
        <title>Early steps in the European eel (Anguilla anguilla)-Vibrio vulnificus interaction in the gills: Role of the RtxA13 toxin.</title>
        <authorList>
            <person name="Callol A."/>
            <person name="Pajuelo D."/>
            <person name="Ebbesson L."/>
            <person name="Teles M."/>
            <person name="MacKenzie S."/>
            <person name="Amaro C."/>
        </authorList>
    </citation>
    <scope>NUCLEOTIDE SEQUENCE</scope>
</reference>
<reference evidence="1" key="1">
    <citation type="submission" date="2014-11" db="EMBL/GenBank/DDBJ databases">
        <authorList>
            <person name="Amaro Gonzalez C."/>
        </authorList>
    </citation>
    <scope>NUCLEOTIDE SEQUENCE</scope>
</reference>
<name>A0A0E9SD71_ANGAN</name>
<dbReference type="AlphaFoldDB" id="A0A0E9SD71"/>
<organism evidence="1">
    <name type="scientific">Anguilla anguilla</name>
    <name type="common">European freshwater eel</name>
    <name type="synonym">Muraena anguilla</name>
    <dbReference type="NCBI Taxonomy" id="7936"/>
    <lineage>
        <taxon>Eukaryota</taxon>
        <taxon>Metazoa</taxon>
        <taxon>Chordata</taxon>
        <taxon>Craniata</taxon>
        <taxon>Vertebrata</taxon>
        <taxon>Euteleostomi</taxon>
        <taxon>Actinopterygii</taxon>
        <taxon>Neopterygii</taxon>
        <taxon>Teleostei</taxon>
        <taxon>Anguilliformes</taxon>
        <taxon>Anguillidae</taxon>
        <taxon>Anguilla</taxon>
    </lineage>
</organism>
<evidence type="ECO:0000313" key="1">
    <source>
        <dbReference type="EMBL" id="JAH38645.1"/>
    </source>
</evidence>
<dbReference type="EMBL" id="GBXM01069932">
    <property type="protein sequence ID" value="JAH38645.1"/>
    <property type="molecule type" value="Transcribed_RNA"/>
</dbReference>
<proteinExistence type="predicted"/>
<sequence>MTEVNVNDFHCCAVLPYDSEFLGLKMCLRLDLAVHIQIMGWIIHNHEN</sequence>
<accession>A0A0E9SD71</accession>
<protein>
    <submittedName>
        <fullName evidence="1">Uncharacterized protein</fullName>
    </submittedName>
</protein>